<dbReference type="eggNOG" id="ENOG503132T">
    <property type="taxonomic scope" value="Bacteria"/>
</dbReference>
<reference evidence="1 2" key="1">
    <citation type="journal article" date="2012" name="J. Bacteriol.">
        <title>Genome sequence of Rhizobium grahamii CCGE502, a broad-host-range symbiont with low nodulation competitiveness in Phaseolus vulgaris.</title>
        <authorList>
            <person name="Althabegoiti M.J."/>
            <person name="Lozano L."/>
            <person name="Torres-Tejerizo G."/>
            <person name="Ormeno-Orrillo E."/>
            <person name="Rogel M.A."/>
            <person name="Gonzalez V."/>
            <person name="Martinez-Romero E."/>
        </authorList>
    </citation>
    <scope>NUCLEOTIDE SEQUENCE [LARGE SCALE GENOMIC DNA]</scope>
    <source>
        <strain evidence="1 2">CCGE 502</strain>
    </source>
</reference>
<sequence length="72" mass="8035">MFEDAEISIPCPGCGHKTKKSIAWIQNNTYFSCEGCGRTVAFQADELLAGIENVDKTLADFRKKLGRIGKRR</sequence>
<dbReference type="HOGENOM" id="CLU_196841_0_0_5"/>
<evidence type="ECO:0000313" key="2">
    <source>
        <dbReference type="Proteomes" id="UP000014411"/>
    </source>
</evidence>
<protein>
    <submittedName>
        <fullName evidence="1">Uncharacterized protein</fullName>
    </submittedName>
</protein>
<name>S3HKQ3_9HYPH</name>
<proteinExistence type="predicted"/>
<dbReference type="EMBL" id="AEYE02000011">
    <property type="protein sequence ID" value="EPE98630.1"/>
    <property type="molecule type" value="Genomic_DNA"/>
</dbReference>
<organism evidence="1 2">
    <name type="scientific">Rhizobium grahamii CCGE 502</name>
    <dbReference type="NCBI Taxonomy" id="990285"/>
    <lineage>
        <taxon>Bacteria</taxon>
        <taxon>Pseudomonadati</taxon>
        <taxon>Pseudomonadota</taxon>
        <taxon>Alphaproteobacteria</taxon>
        <taxon>Hyphomicrobiales</taxon>
        <taxon>Rhizobiaceae</taxon>
        <taxon>Rhizobium/Agrobacterium group</taxon>
        <taxon>Rhizobium</taxon>
    </lineage>
</organism>
<evidence type="ECO:0000313" key="1">
    <source>
        <dbReference type="EMBL" id="EPE98630.1"/>
    </source>
</evidence>
<dbReference type="AlphaFoldDB" id="S3HKQ3"/>
<accession>S3HKQ3</accession>
<keyword evidence="2" id="KW-1185">Reference proteome</keyword>
<comment type="caution">
    <text evidence="1">The sequence shown here is derived from an EMBL/GenBank/DDBJ whole genome shotgun (WGS) entry which is preliminary data.</text>
</comment>
<dbReference type="Proteomes" id="UP000014411">
    <property type="component" value="Unassembled WGS sequence"/>
</dbReference>
<gene>
    <name evidence="1" type="ORF">RGCCGE502_09395</name>
</gene>